<dbReference type="EMBL" id="BPNN01000020">
    <property type="protein sequence ID" value="GJA63107.1"/>
    <property type="molecule type" value="Genomic_DNA"/>
</dbReference>
<proteinExistence type="predicted"/>
<sequence length="129" mass="14282">MIAQIDADDPVLFAEGARQQAEVVQAAKEAMDQHDSRAFALILEVQSWVLLQNDTLSVVGSIAIIFNTLKEKDFIPGGGFFCGFFSKISPRDRLSVRGITHLARHYAVFSRRFMHICPPLAWAAGSAYV</sequence>
<gene>
    <name evidence="1" type="ORF">KAM351_17180</name>
</gene>
<comment type="caution">
    <text evidence="1">The sequence shown here is derived from an EMBL/GenBank/DDBJ whole genome shotgun (WGS) entry which is preliminary data.</text>
</comment>
<evidence type="ECO:0000313" key="1">
    <source>
        <dbReference type="EMBL" id="GJA63107.1"/>
    </source>
</evidence>
<name>A0AA37D092_AERCA</name>
<evidence type="ECO:0000313" key="2">
    <source>
        <dbReference type="Proteomes" id="UP000886934"/>
    </source>
</evidence>
<reference evidence="1" key="1">
    <citation type="submission" date="2021-07" db="EMBL/GenBank/DDBJ databases">
        <title>Draft genome sequence of carbapenem-resistant Aeromonas spp. in Japan.</title>
        <authorList>
            <person name="Maehana S."/>
            <person name="Suzuki M."/>
            <person name="Kitasato H."/>
        </authorList>
    </citation>
    <scope>NUCLEOTIDE SEQUENCE</scope>
    <source>
        <strain evidence="1">KAM351</strain>
    </source>
</reference>
<dbReference type="AlphaFoldDB" id="A0AA37D092"/>
<accession>A0AA37D092</accession>
<dbReference type="Proteomes" id="UP000886934">
    <property type="component" value="Unassembled WGS sequence"/>
</dbReference>
<organism evidence="1 2">
    <name type="scientific">Aeromonas caviae</name>
    <name type="common">Aeromonas punctata</name>
    <dbReference type="NCBI Taxonomy" id="648"/>
    <lineage>
        <taxon>Bacteria</taxon>
        <taxon>Pseudomonadati</taxon>
        <taxon>Pseudomonadota</taxon>
        <taxon>Gammaproteobacteria</taxon>
        <taxon>Aeromonadales</taxon>
        <taxon>Aeromonadaceae</taxon>
        <taxon>Aeromonas</taxon>
    </lineage>
</organism>
<protein>
    <submittedName>
        <fullName evidence="1">Uncharacterized protein</fullName>
    </submittedName>
</protein>